<dbReference type="Proteomes" id="UP001596380">
    <property type="component" value="Unassembled WGS sequence"/>
</dbReference>
<reference evidence="6" key="1">
    <citation type="journal article" date="2019" name="Int. J. Syst. Evol. Microbiol.">
        <title>The Global Catalogue of Microorganisms (GCM) 10K type strain sequencing project: providing services to taxonomists for standard genome sequencing and annotation.</title>
        <authorList>
            <consortium name="The Broad Institute Genomics Platform"/>
            <consortium name="The Broad Institute Genome Sequencing Center for Infectious Disease"/>
            <person name="Wu L."/>
            <person name="Ma J."/>
        </authorList>
    </citation>
    <scope>NUCLEOTIDE SEQUENCE [LARGE SCALE GENOMIC DNA]</scope>
    <source>
        <strain evidence="6">JCM 3369</strain>
    </source>
</reference>
<dbReference type="PANTHER" id="PTHR48078">
    <property type="entry name" value="THREONINE DEHYDRATASE, MITOCHONDRIAL-RELATED"/>
    <property type="match status" value="1"/>
</dbReference>
<dbReference type="InterPro" id="IPR001926">
    <property type="entry name" value="TrpB-like_PALP"/>
</dbReference>
<dbReference type="RefSeq" id="WP_309239814.1">
    <property type="nucleotide sequence ID" value="NZ_JBHSXE010000001.1"/>
</dbReference>
<evidence type="ECO:0000313" key="6">
    <source>
        <dbReference type="Proteomes" id="UP001596380"/>
    </source>
</evidence>
<comment type="caution">
    <text evidence="5">The sequence shown here is derived from an EMBL/GenBank/DDBJ whole genome shotgun (WGS) entry which is preliminary data.</text>
</comment>
<dbReference type="InterPro" id="IPR036052">
    <property type="entry name" value="TrpB-like_PALP_sf"/>
</dbReference>
<evidence type="ECO:0000256" key="1">
    <source>
        <dbReference type="ARBA" id="ARBA00001933"/>
    </source>
</evidence>
<gene>
    <name evidence="5" type="ORF">ACFQKB_21210</name>
</gene>
<evidence type="ECO:0000313" key="5">
    <source>
        <dbReference type="EMBL" id="MFC6882287.1"/>
    </source>
</evidence>
<comment type="cofactor">
    <cofactor evidence="1">
        <name>pyridoxal 5'-phosphate</name>
        <dbReference type="ChEBI" id="CHEBI:597326"/>
    </cofactor>
</comment>
<accession>A0ABW2CKH3</accession>
<dbReference type="PANTHER" id="PTHR48078:SF17">
    <property type="entry name" value="THREONINE DEHYDRATASE"/>
    <property type="match status" value="1"/>
</dbReference>
<feature type="domain" description="Tryptophan synthase beta chain-like PALP" evidence="4">
    <location>
        <begin position="26"/>
        <end position="309"/>
    </location>
</feature>
<dbReference type="Gene3D" id="3.40.50.1100">
    <property type="match status" value="2"/>
</dbReference>
<keyword evidence="3" id="KW-0456">Lyase</keyword>
<keyword evidence="6" id="KW-1185">Reference proteome</keyword>
<name>A0ABW2CKH3_9ACTN</name>
<dbReference type="Pfam" id="PF00291">
    <property type="entry name" value="PALP"/>
    <property type="match status" value="1"/>
</dbReference>
<evidence type="ECO:0000256" key="3">
    <source>
        <dbReference type="ARBA" id="ARBA00023239"/>
    </source>
</evidence>
<proteinExistence type="predicted"/>
<dbReference type="SUPFAM" id="SSF53686">
    <property type="entry name" value="Tryptophan synthase beta subunit-like PLP-dependent enzymes"/>
    <property type="match status" value="1"/>
</dbReference>
<sequence length="328" mass="34302">MSGLDGVRLRLDRVRAAVGEIDRVFLDTPALECAPLGRALGCSMTLKVETLNPVRSFKGRGTETVAAAARENGASRVVCASAGNLGQALAYSGSRRGLAVTVVAAETANPLKLRRIAELGAEVRLEGEDIEDARLLARELAETGGAHLVEDSLDLATCEGAATIGLELVRDDPALDTVLVALGGGAMASGLGYVMRSLAEHVRVIGIQPIGAPAMALSWRRGTVVETERIETIADGVAGRCPIPEVLDDLLAVLDDVVLVGEDSIKAGMRALHEHAGLVVEPSAALGVAAVLENPERFAGRRVTTILCGSNVEPADFARWVLEPAARR</sequence>
<dbReference type="EMBL" id="JBHSXS010000012">
    <property type="protein sequence ID" value="MFC6882287.1"/>
    <property type="molecule type" value="Genomic_DNA"/>
</dbReference>
<protein>
    <submittedName>
        <fullName evidence="5">Threonine/serine dehydratase</fullName>
    </submittedName>
</protein>
<organism evidence="5 6">
    <name type="scientific">Actinomadura yumaensis</name>
    <dbReference type="NCBI Taxonomy" id="111807"/>
    <lineage>
        <taxon>Bacteria</taxon>
        <taxon>Bacillati</taxon>
        <taxon>Actinomycetota</taxon>
        <taxon>Actinomycetes</taxon>
        <taxon>Streptosporangiales</taxon>
        <taxon>Thermomonosporaceae</taxon>
        <taxon>Actinomadura</taxon>
    </lineage>
</organism>
<evidence type="ECO:0000256" key="2">
    <source>
        <dbReference type="ARBA" id="ARBA00022898"/>
    </source>
</evidence>
<keyword evidence="2" id="KW-0663">Pyridoxal phosphate</keyword>
<dbReference type="InterPro" id="IPR050147">
    <property type="entry name" value="Ser/Thr_Dehydratase"/>
</dbReference>
<evidence type="ECO:0000259" key="4">
    <source>
        <dbReference type="Pfam" id="PF00291"/>
    </source>
</evidence>